<dbReference type="RefSeq" id="WP_078499437.1">
    <property type="nucleotide sequence ID" value="NZ_MSZX01000005.1"/>
</dbReference>
<evidence type="ECO:0000259" key="4">
    <source>
        <dbReference type="PROSITE" id="PS50893"/>
    </source>
</evidence>
<dbReference type="InterPro" id="IPR003439">
    <property type="entry name" value="ABC_transporter-like_ATP-bd"/>
</dbReference>
<name>A0A1T2XCX9_9BACL</name>
<dbReference type="OrthoDB" id="9762369at2"/>
<dbReference type="SUPFAM" id="SSF52540">
    <property type="entry name" value="P-loop containing nucleoside triphosphate hydrolases"/>
    <property type="match status" value="2"/>
</dbReference>
<dbReference type="GO" id="GO:0005524">
    <property type="term" value="F:ATP binding"/>
    <property type="evidence" value="ECO:0007669"/>
    <property type="project" value="UniProtKB-KW"/>
</dbReference>
<dbReference type="InterPro" id="IPR017871">
    <property type="entry name" value="ABC_transporter-like_CS"/>
</dbReference>
<evidence type="ECO:0000256" key="1">
    <source>
        <dbReference type="ARBA" id="ARBA00022737"/>
    </source>
</evidence>
<dbReference type="PROSITE" id="PS00211">
    <property type="entry name" value="ABC_TRANSPORTER_1"/>
    <property type="match status" value="1"/>
</dbReference>
<evidence type="ECO:0000313" key="6">
    <source>
        <dbReference type="Proteomes" id="UP000190188"/>
    </source>
</evidence>
<keyword evidence="1" id="KW-0677">Repeat</keyword>
<accession>A0A1T2XCX9</accession>
<dbReference type="InterPro" id="IPR027417">
    <property type="entry name" value="P-loop_NTPase"/>
</dbReference>
<dbReference type="Pfam" id="PF12848">
    <property type="entry name" value="ABC_tran_Xtn"/>
    <property type="match status" value="1"/>
</dbReference>
<dbReference type="AlphaFoldDB" id="A0A1T2XCX9"/>
<dbReference type="PANTHER" id="PTHR19211:SF14">
    <property type="entry name" value="ATP-BINDING CASSETTE SUB-FAMILY F MEMBER 1"/>
    <property type="match status" value="1"/>
</dbReference>
<organism evidence="5 6">
    <name type="scientific">Paenibacillus selenitireducens</name>
    <dbReference type="NCBI Taxonomy" id="1324314"/>
    <lineage>
        <taxon>Bacteria</taxon>
        <taxon>Bacillati</taxon>
        <taxon>Bacillota</taxon>
        <taxon>Bacilli</taxon>
        <taxon>Bacillales</taxon>
        <taxon>Paenibacillaceae</taxon>
        <taxon>Paenibacillus</taxon>
    </lineage>
</organism>
<dbReference type="Pfam" id="PF00005">
    <property type="entry name" value="ABC_tran"/>
    <property type="match status" value="2"/>
</dbReference>
<dbReference type="STRING" id="1324314.BVG16_14740"/>
<dbReference type="CDD" id="cd03221">
    <property type="entry name" value="ABCF_EF-3"/>
    <property type="match status" value="2"/>
</dbReference>
<evidence type="ECO:0000313" key="5">
    <source>
        <dbReference type="EMBL" id="OPA77695.1"/>
    </source>
</evidence>
<evidence type="ECO:0000256" key="3">
    <source>
        <dbReference type="ARBA" id="ARBA00022840"/>
    </source>
</evidence>
<reference evidence="5 6" key="1">
    <citation type="submission" date="2017-01" db="EMBL/GenBank/DDBJ databases">
        <title>Genome analysis of Paenibacillus selenitrireducens ES3-24.</title>
        <authorList>
            <person name="Xu D."/>
            <person name="Yao R."/>
            <person name="Zheng S."/>
        </authorList>
    </citation>
    <scope>NUCLEOTIDE SEQUENCE [LARGE SCALE GENOMIC DNA]</scope>
    <source>
        <strain evidence="5 6">ES3-24</strain>
    </source>
</reference>
<keyword evidence="2" id="KW-0547">Nucleotide-binding</keyword>
<dbReference type="InterPro" id="IPR050611">
    <property type="entry name" value="ABCF"/>
</dbReference>
<sequence length="621" mass="71323">MRSTILKVNDVTKEYQGKLLFEHVNIEIGVGEHVALFGKNGVGKTTLLQGLLGKEEMDGGTIQRMLPLHEWGTLDQQLELETSVQTREFVQSGLKAWFAAKQRVEHIQELMQQESKNQTDAEDLFEQYEDAYAKFETMGGYESEVSMDTCMQRVRLDPAVWNQPYAELSGGQKTKAQLARILVGEPQFLLLDEPTNHLDAETLEWLEEWVASYAGTVLMVSHDRAFLDRVADAIIELTPQGTTRYTGGYTDYRRQKDIELQTQAALYKKQEQEKEQLLEVVRRYQQWFNTAERKAGTQTEVKITKSYYKARAMKNITRYHAKQKELERLEQNRVDKPREDTKIHVQFDASSLVSNTLLRMENVSFAYPSSTLLLEQVQLQVDRNHRIAVIGPNGAGKSTLLKLMIGELEPSLGSVKHHPQLRIGYFSQELENLDESGSILDSLLDLPNMTQTYARTILGCFLFSRDDVFKQIKDLSMGERCRVAFIKLYFSDAQMLVLDEPTNYLDIVTREKIEEAFREYPGAIVMVSHDRYLVSQLANRIVEIEKGHVRVFNGSYPEFTGYKKRLLEPQGKREDADRLQLLELALTQLMNTEEGSMDSTVLLSQIRQLKEEINQLKSTFS</sequence>
<dbReference type="NCBIfam" id="NF000355">
    <property type="entry name" value="ribo_prot_ABC_F"/>
    <property type="match status" value="1"/>
</dbReference>
<dbReference type="PANTHER" id="PTHR19211">
    <property type="entry name" value="ATP-BINDING TRANSPORT PROTEIN-RELATED"/>
    <property type="match status" value="1"/>
</dbReference>
<dbReference type="Proteomes" id="UP000190188">
    <property type="component" value="Unassembled WGS sequence"/>
</dbReference>
<keyword evidence="6" id="KW-1185">Reference proteome</keyword>
<dbReference type="InterPro" id="IPR003593">
    <property type="entry name" value="AAA+_ATPase"/>
</dbReference>
<evidence type="ECO:0000256" key="2">
    <source>
        <dbReference type="ARBA" id="ARBA00022741"/>
    </source>
</evidence>
<dbReference type="InterPro" id="IPR032781">
    <property type="entry name" value="ABC_tran_Xtn"/>
</dbReference>
<dbReference type="PROSITE" id="PS50893">
    <property type="entry name" value="ABC_TRANSPORTER_2"/>
    <property type="match status" value="2"/>
</dbReference>
<proteinExistence type="predicted"/>
<dbReference type="GO" id="GO:0016887">
    <property type="term" value="F:ATP hydrolysis activity"/>
    <property type="evidence" value="ECO:0007669"/>
    <property type="project" value="InterPro"/>
</dbReference>
<keyword evidence="3 5" id="KW-0067">ATP-binding</keyword>
<dbReference type="SMART" id="SM00382">
    <property type="entry name" value="AAA"/>
    <property type="match status" value="2"/>
</dbReference>
<gene>
    <name evidence="5" type="ORF">BVG16_14740</name>
</gene>
<feature type="domain" description="ABC transporter" evidence="4">
    <location>
        <begin position="6"/>
        <end position="264"/>
    </location>
</feature>
<dbReference type="EMBL" id="MSZX01000005">
    <property type="protein sequence ID" value="OPA77695.1"/>
    <property type="molecule type" value="Genomic_DNA"/>
</dbReference>
<protein>
    <submittedName>
        <fullName evidence="5">ABC transporter ATP-binding protein</fullName>
    </submittedName>
</protein>
<feature type="domain" description="ABC transporter" evidence="4">
    <location>
        <begin position="358"/>
        <end position="571"/>
    </location>
</feature>
<dbReference type="FunFam" id="3.40.50.300:FF:000011">
    <property type="entry name" value="Putative ABC transporter ATP-binding component"/>
    <property type="match status" value="1"/>
</dbReference>
<dbReference type="Gene3D" id="3.40.50.300">
    <property type="entry name" value="P-loop containing nucleotide triphosphate hydrolases"/>
    <property type="match status" value="2"/>
</dbReference>
<comment type="caution">
    <text evidence="5">The sequence shown here is derived from an EMBL/GenBank/DDBJ whole genome shotgun (WGS) entry which is preliminary data.</text>
</comment>